<gene>
    <name evidence="13" type="primary">copA</name>
    <name evidence="13" type="ORF">SAE01_42200</name>
</gene>
<feature type="transmembrane region" description="Helical" evidence="10">
    <location>
        <begin position="333"/>
        <end position="355"/>
    </location>
</feature>
<feature type="domain" description="HMA" evidence="12">
    <location>
        <begin position="7"/>
        <end position="65"/>
    </location>
</feature>
<comment type="caution">
    <text evidence="13">The sequence shown here is derived from an EMBL/GenBank/DDBJ whole genome shotgun (WGS) entry which is preliminary data.</text>
</comment>
<dbReference type="RefSeq" id="WP_147205836.1">
    <property type="nucleotide sequence ID" value="NZ_BJYT01000027.1"/>
</dbReference>
<dbReference type="OrthoDB" id="614385at2"/>
<dbReference type="InterPro" id="IPR023299">
    <property type="entry name" value="ATPase_P-typ_cyto_dom_N"/>
</dbReference>
<feature type="transmembrane region" description="Helical" evidence="10">
    <location>
        <begin position="89"/>
        <end position="111"/>
    </location>
</feature>
<evidence type="ECO:0000256" key="1">
    <source>
        <dbReference type="ARBA" id="ARBA00004127"/>
    </source>
</evidence>
<dbReference type="Gene3D" id="3.40.1110.10">
    <property type="entry name" value="Calcium-transporting ATPase, cytoplasmic domain N"/>
    <property type="match status" value="1"/>
</dbReference>
<dbReference type="GO" id="GO:0005524">
    <property type="term" value="F:ATP binding"/>
    <property type="evidence" value="ECO:0007669"/>
    <property type="project" value="UniProtKB-UniRule"/>
</dbReference>
<evidence type="ECO:0000259" key="11">
    <source>
        <dbReference type="Pfam" id="PF00122"/>
    </source>
</evidence>
<comment type="subcellular location">
    <subcellularLocation>
        <location evidence="10">Cell membrane</location>
    </subcellularLocation>
    <subcellularLocation>
        <location evidence="1">Endomembrane system</location>
        <topology evidence="1">Multi-pass membrane protein</topology>
    </subcellularLocation>
</comment>
<evidence type="ECO:0000256" key="3">
    <source>
        <dbReference type="ARBA" id="ARBA00022692"/>
    </source>
</evidence>
<proteinExistence type="inferred from homology"/>
<name>A0A512BIB9_9BACT</name>
<evidence type="ECO:0000256" key="9">
    <source>
        <dbReference type="ARBA" id="ARBA00023136"/>
    </source>
</evidence>
<dbReference type="EMBL" id="BJYT01000027">
    <property type="protein sequence ID" value="GEO11724.1"/>
    <property type="molecule type" value="Genomic_DNA"/>
</dbReference>
<feature type="domain" description="P-type ATPase A" evidence="11">
    <location>
        <begin position="231"/>
        <end position="317"/>
    </location>
</feature>
<evidence type="ECO:0000256" key="4">
    <source>
        <dbReference type="ARBA" id="ARBA00022723"/>
    </source>
</evidence>
<dbReference type="InterPro" id="IPR059000">
    <property type="entry name" value="ATPase_P-type_domA"/>
</dbReference>
<dbReference type="GO" id="GO:0005886">
    <property type="term" value="C:plasma membrane"/>
    <property type="evidence" value="ECO:0007669"/>
    <property type="project" value="UniProtKB-SubCell"/>
</dbReference>
<dbReference type="InterPro" id="IPR036412">
    <property type="entry name" value="HAD-like_sf"/>
</dbReference>
<dbReference type="GO" id="GO:0043682">
    <property type="term" value="F:P-type divalent copper transporter activity"/>
    <property type="evidence" value="ECO:0007669"/>
    <property type="project" value="TreeGrafter"/>
</dbReference>
<dbReference type="Gene3D" id="2.70.150.10">
    <property type="entry name" value="Calcium-transporting ATPase, cytoplasmic transduction domain A"/>
    <property type="match status" value="1"/>
</dbReference>
<dbReference type="SFLD" id="SFLDS00003">
    <property type="entry name" value="Haloacid_Dehalogenase"/>
    <property type="match status" value="1"/>
</dbReference>
<keyword evidence="14" id="KW-1185">Reference proteome</keyword>
<dbReference type="PANTHER" id="PTHR43520:SF8">
    <property type="entry name" value="P-TYPE CU(+) TRANSPORTER"/>
    <property type="match status" value="1"/>
</dbReference>
<feature type="transmembrane region" description="Helical" evidence="10">
    <location>
        <begin position="151"/>
        <end position="170"/>
    </location>
</feature>
<organism evidence="13 14">
    <name type="scientific">Segetibacter aerophilus</name>
    <dbReference type="NCBI Taxonomy" id="670293"/>
    <lineage>
        <taxon>Bacteria</taxon>
        <taxon>Pseudomonadati</taxon>
        <taxon>Bacteroidota</taxon>
        <taxon>Chitinophagia</taxon>
        <taxon>Chitinophagales</taxon>
        <taxon>Chitinophagaceae</taxon>
        <taxon>Segetibacter</taxon>
    </lineage>
</organism>
<dbReference type="GO" id="GO:0005507">
    <property type="term" value="F:copper ion binding"/>
    <property type="evidence" value="ECO:0007669"/>
    <property type="project" value="TreeGrafter"/>
</dbReference>
<dbReference type="SUPFAM" id="SSF81653">
    <property type="entry name" value="Calcium ATPase, transduction domain A"/>
    <property type="match status" value="1"/>
</dbReference>
<protein>
    <submittedName>
        <fullName evidence="13">Copper-exporting P-type ATPase A</fullName>
    </submittedName>
</protein>
<dbReference type="AlphaFoldDB" id="A0A512BIB9"/>
<dbReference type="GO" id="GO:0016887">
    <property type="term" value="F:ATP hydrolysis activity"/>
    <property type="evidence" value="ECO:0007669"/>
    <property type="project" value="InterPro"/>
</dbReference>
<evidence type="ECO:0000256" key="10">
    <source>
        <dbReference type="RuleBase" id="RU362081"/>
    </source>
</evidence>
<dbReference type="InterPro" id="IPR001757">
    <property type="entry name" value="P_typ_ATPase"/>
</dbReference>
<dbReference type="PRINTS" id="PR00943">
    <property type="entry name" value="CUATPASE"/>
</dbReference>
<feature type="transmembrane region" description="Helical" evidence="10">
    <location>
        <begin position="682"/>
        <end position="699"/>
    </location>
</feature>
<dbReference type="PRINTS" id="PR00119">
    <property type="entry name" value="CATATPASE"/>
</dbReference>
<dbReference type="SFLD" id="SFLDF00027">
    <property type="entry name" value="p-type_atpase"/>
    <property type="match status" value="1"/>
</dbReference>
<sequence>MEKVNWKVEGMTCSNCALSVNKVLQKQGMHEILVNPISGEVVFETASANGNLEKARKNIELLGYTVKTDDRETVSQPPKKFLSTHMQKFWFCLPFTLLLMLGHMGATLNLHLLHNPLIQLALCLPVFIVGMGYFGKSAVNSLRSGVPNMNVLIALGASAAFIYSLIGLISADPSRIFFETAASIINIVFFGNWLEDLSIEKTQKAIKELTRNEKVMANMIAYDEQHNEHVFPIENTALKVGDLLLIKTGEQVPMDCKILSGEAEVNEAIITGESVPVFKKQNDILIGGSVISNGTVRTYVTATGNETVLNSIVQMMKQAQNQKPPVQKLVDKIAAIFVPVVISIALLTLVVNYFFVHQTFQESLMRAIAVLVISCPCAMGLATPAAIAVGLGRAAKEGILFADTKSMELFRNIKQIVFDKTGTLTNGKFSVTNFKSEIDTEEFKRIVFSLEKMSNHPIAKSIAGLWKVSTPVRWKKVEEIKGVGMKGEDKEGNIYLIGSSKINAAINDEDHHLYVTKNGQIIGWIDIADELRPEAQTVIDFCKKKGIKTILLSGDSIKKTSEVGAQLQIDEVLAEQTPQQKLEKIAQLVREQPTVMVGDGINDAPALASATISISLSKASQLAIQSASVILMDSGLKKLPMAIQLGKHTYGTIKGNLFWAFLYNIIAIPVAAVGLLTPTAGALVMGLSDVVLAANSLWLKWKKVL</sequence>
<dbReference type="NCBIfam" id="TIGR01512">
    <property type="entry name" value="ATPase-IB2_Cd"/>
    <property type="match status" value="1"/>
</dbReference>
<keyword evidence="9 10" id="KW-0472">Membrane</keyword>
<feature type="transmembrane region" description="Helical" evidence="10">
    <location>
        <begin position="117"/>
        <end position="139"/>
    </location>
</feature>
<dbReference type="CDD" id="cd00371">
    <property type="entry name" value="HMA"/>
    <property type="match status" value="1"/>
</dbReference>
<keyword evidence="6 10" id="KW-0067">ATP-binding</keyword>
<dbReference type="InterPro" id="IPR027256">
    <property type="entry name" value="P-typ_ATPase_IB"/>
</dbReference>
<evidence type="ECO:0000256" key="2">
    <source>
        <dbReference type="ARBA" id="ARBA00006024"/>
    </source>
</evidence>
<evidence type="ECO:0000313" key="13">
    <source>
        <dbReference type="EMBL" id="GEO11724.1"/>
    </source>
</evidence>
<dbReference type="Gene3D" id="3.30.70.100">
    <property type="match status" value="1"/>
</dbReference>
<dbReference type="GO" id="GO:0055070">
    <property type="term" value="P:copper ion homeostasis"/>
    <property type="evidence" value="ECO:0007669"/>
    <property type="project" value="TreeGrafter"/>
</dbReference>
<dbReference type="PANTHER" id="PTHR43520">
    <property type="entry name" value="ATP7, ISOFORM B"/>
    <property type="match status" value="1"/>
</dbReference>
<dbReference type="PROSITE" id="PS00154">
    <property type="entry name" value="ATPASE_E1_E2"/>
    <property type="match status" value="1"/>
</dbReference>
<keyword evidence="7" id="KW-1278">Translocase</keyword>
<dbReference type="SUPFAM" id="SSF55008">
    <property type="entry name" value="HMA, heavy metal-associated domain"/>
    <property type="match status" value="1"/>
</dbReference>
<keyword evidence="10" id="KW-1003">Cell membrane</keyword>
<dbReference type="Pfam" id="PF00702">
    <property type="entry name" value="Hydrolase"/>
    <property type="match status" value="1"/>
</dbReference>
<evidence type="ECO:0000256" key="5">
    <source>
        <dbReference type="ARBA" id="ARBA00022741"/>
    </source>
</evidence>
<dbReference type="SFLD" id="SFLDG00002">
    <property type="entry name" value="C1.7:_P-type_atpase_like"/>
    <property type="match status" value="1"/>
</dbReference>
<dbReference type="GO" id="GO:0012505">
    <property type="term" value="C:endomembrane system"/>
    <property type="evidence" value="ECO:0007669"/>
    <property type="project" value="UniProtKB-SubCell"/>
</dbReference>
<dbReference type="InterPro" id="IPR023298">
    <property type="entry name" value="ATPase_P-typ_TM_dom_sf"/>
</dbReference>
<dbReference type="Proteomes" id="UP000321513">
    <property type="component" value="Unassembled WGS sequence"/>
</dbReference>
<dbReference type="InterPro" id="IPR044492">
    <property type="entry name" value="P_typ_ATPase_HD_dom"/>
</dbReference>
<dbReference type="InterPro" id="IPR036163">
    <property type="entry name" value="HMA_dom_sf"/>
</dbReference>
<dbReference type="NCBIfam" id="TIGR01511">
    <property type="entry name" value="ATPase-IB1_Cu"/>
    <property type="match status" value="1"/>
</dbReference>
<dbReference type="InterPro" id="IPR008250">
    <property type="entry name" value="ATPase_P-typ_transduc_dom_A_sf"/>
</dbReference>
<dbReference type="InterPro" id="IPR006121">
    <property type="entry name" value="HMA_dom"/>
</dbReference>
<dbReference type="Pfam" id="PF00403">
    <property type="entry name" value="HMA"/>
    <property type="match status" value="1"/>
</dbReference>
<evidence type="ECO:0000256" key="8">
    <source>
        <dbReference type="ARBA" id="ARBA00022989"/>
    </source>
</evidence>
<keyword evidence="4 10" id="KW-0479">Metal-binding</keyword>
<dbReference type="NCBIfam" id="TIGR01525">
    <property type="entry name" value="ATPase-IB_hvy"/>
    <property type="match status" value="1"/>
</dbReference>
<keyword evidence="3 10" id="KW-0812">Transmembrane</keyword>
<dbReference type="InterPro" id="IPR023214">
    <property type="entry name" value="HAD_sf"/>
</dbReference>
<dbReference type="Pfam" id="PF00122">
    <property type="entry name" value="E1-E2_ATPase"/>
    <property type="match status" value="1"/>
</dbReference>
<dbReference type="InterPro" id="IPR018303">
    <property type="entry name" value="ATPase_P-typ_P_site"/>
</dbReference>
<keyword evidence="5 10" id="KW-0547">Nucleotide-binding</keyword>
<evidence type="ECO:0000256" key="7">
    <source>
        <dbReference type="ARBA" id="ARBA00022967"/>
    </source>
</evidence>
<evidence type="ECO:0000259" key="12">
    <source>
        <dbReference type="Pfam" id="PF00403"/>
    </source>
</evidence>
<dbReference type="SUPFAM" id="SSF56784">
    <property type="entry name" value="HAD-like"/>
    <property type="match status" value="1"/>
</dbReference>
<feature type="transmembrane region" description="Helical" evidence="10">
    <location>
        <begin position="657"/>
        <end position="676"/>
    </location>
</feature>
<evidence type="ECO:0000256" key="6">
    <source>
        <dbReference type="ARBA" id="ARBA00022840"/>
    </source>
</evidence>
<evidence type="ECO:0000313" key="14">
    <source>
        <dbReference type="Proteomes" id="UP000321513"/>
    </source>
</evidence>
<dbReference type="NCBIfam" id="TIGR01494">
    <property type="entry name" value="ATPase_P-type"/>
    <property type="match status" value="1"/>
</dbReference>
<feature type="transmembrane region" description="Helical" evidence="10">
    <location>
        <begin position="367"/>
        <end position="391"/>
    </location>
</feature>
<reference evidence="13 14" key="1">
    <citation type="submission" date="2019-07" db="EMBL/GenBank/DDBJ databases">
        <title>Whole genome shotgun sequence of Segetibacter aerophilus NBRC 106135.</title>
        <authorList>
            <person name="Hosoyama A."/>
            <person name="Uohara A."/>
            <person name="Ohji S."/>
            <person name="Ichikawa N."/>
        </authorList>
    </citation>
    <scope>NUCLEOTIDE SEQUENCE [LARGE SCALE GENOMIC DNA]</scope>
    <source>
        <strain evidence="13 14">NBRC 106135</strain>
    </source>
</reference>
<comment type="similarity">
    <text evidence="2 10">Belongs to the cation transport ATPase (P-type) (TC 3.A.3) family. Type IB subfamily.</text>
</comment>
<accession>A0A512BIB9</accession>
<keyword evidence="8 10" id="KW-1133">Transmembrane helix</keyword>
<dbReference type="SUPFAM" id="SSF81665">
    <property type="entry name" value="Calcium ATPase, transmembrane domain M"/>
    <property type="match status" value="1"/>
</dbReference>
<feature type="transmembrane region" description="Helical" evidence="10">
    <location>
        <begin position="176"/>
        <end position="194"/>
    </location>
</feature>
<dbReference type="Gene3D" id="3.40.50.1000">
    <property type="entry name" value="HAD superfamily/HAD-like"/>
    <property type="match status" value="1"/>
</dbReference>